<feature type="transmembrane region" description="Helical" evidence="14">
    <location>
        <begin position="6"/>
        <end position="25"/>
    </location>
</feature>
<dbReference type="InterPro" id="IPR027417">
    <property type="entry name" value="P-loop_NTPase"/>
</dbReference>
<dbReference type="NCBIfam" id="TIGR00682">
    <property type="entry name" value="lpxK"/>
    <property type="match status" value="1"/>
</dbReference>
<evidence type="ECO:0000256" key="9">
    <source>
        <dbReference type="ARBA" id="ARBA00022777"/>
    </source>
</evidence>
<keyword evidence="14" id="KW-0812">Transmembrane</keyword>
<comment type="similarity">
    <text evidence="13">Belongs to the LpxK family.</text>
</comment>
<evidence type="ECO:0000256" key="7">
    <source>
        <dbReference type="ARBA" id="ARBA00022679"/>
    </source>
</evidence>
<dbReference type="PANTHER" id="PTHR42724:SF1">
    <property type="entry name" value="TETRAACYLDISACCHARIDE 4'-KINASE, MITOCHONDRIAL-RELATED"/>
    <property type="match status" value="1"/>
</dbReference>
<dbReference type="Proteomes" id="UP000008634">
    <property type="component" value="Chromosome"/>
</dbReference>
<gene>
    <name evidence="13" type="primary">lpxK</name>
    <name evidence="15" type="ordered locus">Celal_2302</name>
</gene>
<evidence type="ECO:0000256" key="6">
    <source>
        <dbReference type="ARBA" id="ARBA00022556"/>
    </source>
</evidence>
<dbReference type="SUPFAM" id="SSF52540">
    <property type="entry name" value="P-loop containing nucleoside triphosphate hydrolases"/>
    <property type="match status" value="1"/>
</dbReference>
<evidence type="ECO:0000256" key="2">
    <source>
        <dbReference type="ARBA" id="ARBA00004870"/>
    </source>
</evidence>
<dbReference type="HOGENOM" id="CLU_038816_6_0_10"/>
<dbReference type="UniPathway" id="UPA00359">
    <property type="reaction ID" value="UER00482"/>
</dbReference>
<keyword evidence="16" id="KW-1185">Reference proteome</keyword>
<keyword evidence="5 13" id="KW-0444">Lipid biosynthesis</keyword>
<dbReference type="eggNOG" id="COG1663">
    <property type="taxonomic scope" value="Bacteria"/>
</dbReference>
<keyword evidence="8 13" id="KW-0547">Nucleotide-binding</keyword>
<keyword evidence="11 13" id="KW-0443">Lipid metabolism</keyword>
<keyword evidence="14" id="KW-0472">Membrane</keyword>
<reference evidence="15 16" key="1">
    <citation type="journal article" date="2010" name="Stand. Genomic Sci.">
        <title>Complete genome sequence of Cellulophaga algicola type strain (IC166).</title>
        <authorList>
            <person name="Abt B."/>
            <person name="Lu M."/>
            <person name="Misra M."/>
            <person name="Han C."/>
            <person name="Nolan M."/>
            <person name="Lucas S."/>
            <person name="Hammon N."/>
            <person name="Deshpande S."/>
            <person name="Cheng J.F."/>
            <person name="Tapia R."/>
            <person name="Goodwin L."/>
            <person name="Pitluck S."/>
            <person name="Liolios K."/>
            <person name="Pagani I."/>
            <person name="Ivanova N."/>
            <person name="Mavromatis K."/>
            <person name="Ovchinikova G."/>
            <person name="Pati A."/>
            <person name="Chen A."/>
            <person name="Palaniappan K."/>
            <person name="Land M."/>
            <person name="Hauser L."/>
            <person name="Chang Y.J."/>
            <person name="Jeffries C.D."/>
            <person name="Detter J.C."/>
            <person name="Brambilla E."/>
            <person name="Rohde M."/>
            <person name="Tindall B.J."/>
            <person name="Goker M."/>
            <person name="Woyke T."/>
            <person name="Bristow J."/>
            <person name="Eisen J.A."/>
            <person name="Markowitz V."/>
            <person name="Hugenholtz P."/>
            <person name="Kyrpides N.C."/>
            <person name="Klenk H.P."/>
            <person name="Lapidus A."/>
        </authorList>
    </citation>
    <scope>NUCLEOTIDE SEQUENCE [LARGE SCALE GENOMIC DNA]</scope>
    <source>
        <strain evidence="16">DSM 14237 / IC166 / ACAM 630</strain>
    </source>
</reference>
<dbReference type="InterPro" id="IPR003758">
    <property type="entry name" value="LpxK"/>
</dbReference>
<evidence type="ECO:0000313" key="16">
    <source>
        <dbReference type="Proteomes" id="UP000008634"/>
    </source>
</evidence>
<dbReference type="GO" id="GO:0009244">
    <property type="term" value="P:lipopolysaccharide core region biosynthetic process"/>
    <property type="evidence" value="ECO:0007669"/>
    <property type="project" value="TreeGrafter"/>
</dbReference>
<evidence type="ECO:0000256" key="14">
    <source>
        <dbReference type="SAM" id="Phobius"/>
    </source>
</evidence>
<dbReference type="HAMAP" id="MF_00409">
    <property type="entry name" value="LpxK"/>
    <property type="match status" value="1"/>
</dbReference>
<dbReference type="STRING" id="688270.Celal_2302"/>
<evidence type="ECO:0000256" key="5">
    <source>
        <dbReference type="ARBA" id="ARBA00022516"/>
    </source>
</evidence>
<evidence type="ECO:0000256" key="1">
    <source>
        <dbReference type="ARBA" id="ARBA00002274"/>
    </source>
</evidence>
<evidence type="ECO:0000256" key="3">
    <source>
        <dbReference type="ARBA" id="ARBA00012071"/>
    </source>
</evidence>
<evidence type="ECO:0000256" key="13">
    <source>
        <dbReference type="HAMAP-Rule" id="MF_00409"/>
    </source>
</evidence>
<dbReference type="GO" id="GO:0009029">
    <property type="term" value="F:lipid-A 4'-kinase activity"/>
    <property type="evidence" value="ECO:0007669"/>
    <property type="project" value="UniProtKB-UniRule"/>
</dbReference>
<keyword evidence="7 13" id="KW-0808">Transferase</keyword>
<evidence type="ECO:0000256" key="11">
    <source>
        <dbReference type="ARBA" id="ARBA00023098"/>
    </source>
</evidence>
<dbReference type="AlphaFoldDB" id="E6X6Q6"/>
<comment type="function">
    <text evidence="1 13">Transfers the gamma-phosphate of ATP to the 4'-position of a tetraacyldisaccharide 1-phosphate intermediate (termed DS-1-P) to form tetraacyldisaccharide 1,4'-bis-phosphate (lipid IVA).</text>
</comment>
<dbReference type="GO" id="GO:0005886">
    <property type="term" value="C:plasma membrane"/>
    <property type="evidence" value="ECO:0007669"/>
    <property type="project" value="TreeGrafter"/>
</dbReference>
<dbReference type="KEGG" id="cao:Celal_2302"/>
<organism evidence="15 16">
    <name type="scientific">Cellulophaga algicola (strain DSM 14237 / IC166 / ACAM 630)</name>
    <dbReference type="NCBI Taxonomy" id="688270"/>
    <lineage>
        <taxon>Bacteria</taxon>
        <taxon>Pseudomonadati</taxon>
        <taxon>Bacteroidota</taxon>
        <taxon>Flavobacteriia</taxon>
        <taxon>Flavobacteriales</taxon>
        <taxon>Flavobacteriaceae</taxon>
        <taxon>Cellulophaga</taxon>
    </lineage>
</organism>
<accession>E6X6Q6</accession>
<comment type="pathway">
    <text evidence="2 13">Glycolipid biosynthesis; lipid IV(A) biosynthesis; lipid IV(A) from (3R)-3-hydroxytetradecanoyl-[acyl-carrier-protein] and UDP-N-acetyl-alpha-D-glucosamine: step 6/6.</text>
</comment>
<name>E6X6Q6_CELAD</name>
<dbReference type="OrthoDB" id="9766423at2"/>
<keyword evidence="14" id="KW-1133">Transmembrane helix</keyword>
<evidence type="ECO:0000313" key="15">
    <source>
        <dbReference type="EMBL" id="ADV49594.1"/>
    </source>
</evidence>
<keyword evidence="10 13" id="KW-0067">ATP-binding</keyword>
<protein>
    <recommendedName>
        <fullName evidence="4 13">Tetraacyldisaccharide 4'-kinase</fullName>
        <ecNumber evidence="3 13">2.7.1.130</ecNumber>
    </recommendedName>
    <alternativeName>
        <fullName evidence="12 13">Lipid A 4'-kinase</fullName>
    </alternativeName>
</protein>
<comment type="catalytic activity">
    <reaction evidence="13">
        <text>a lipid A disaccharide + ATP = a lipid IVA + ADP + H(+)</text>
        <dbReference type="Rhea" id="RHEA:67840"/>
        <dbReference type="ChEBI" id="CHEBI:15378"/>
        <dbReference type="ChEBI" id="CHEBI:30616"/>
        <dbReference type="ChEBI" id="CHEBI:176343"/>
        <dbReference type="ChEBI" id="CHEBI:176425"/>
        <dbReference type="ChEBI" id="CHEBI:456216"/>
        <dbReference type="EC" id="2.7.1.130"/>
    </reaction>
</comment>
<dbReference type="EMBL" id="CP002453">
    <property type="protein sequence ID" value="ADV49594.1"/>
    <property type="molecule type" value="Genomic_DNA"/>
</dbReference>
<dbReference type="PROSITE" id="PS51257">
    <property type="entry name" value="PROKAR_LIPOPROTEIN"/>
    <property type="match status" value="1"/>
</dbReference>
<evidence type="ECO:0000256" key="8">
    <source>
        <dbReference type="ARBA" id="ARBA00022741"/>
    </source>
</evidence>
<keyword evidence="6 13" id="KW-0441">Lipid A biosynthesis</keyword>
<evidence type="ECO:0000256" key="4">
    <source>
        <dbReference type="ARBA" id="ARBA00016436"/>
    </source>
</evidence>
<dbReference type="GO" id="GO:0009245">
    <property type="term" value="P:lipid A biosynthetic process"/>
    <property type="evidence" value="ECO:0007669"/>
    <property type="project" value="UniProtKB-UniRule"/>
</dbReference>
<dbReference type="GO" id="GO:0005524">
    <property type="term" value="F:ATP binding"/>
    <property type="evidence" value="ECO:0007669"/>
    <property type="project" value="UniProtKB-UniRule"/>
</dbReference>
<dbReference type="RefSeq" id="WP_013551068.1">
    <property type="nucleotide sequence ID" value="NC_014934.1"/>
</dbReference>
<evidence type="ECO:0000256" key="12">
    <source>
        <dbReference type="ARBA" id="ARBA00029757"/>
    </source>
</evidence>
<sequence>MRILRILAFPISLIYACVVYVRNFLFDIGFLKSREYKTPTVCVGNLSVGGTGKTPMIEFLLQTFQTDYTIAVLSRGYGRKSDGYQVASEVSTVEVLGDEPYQIAQKFPGVTVAVDASRQNGITKLESTVAPDLILLDDAFQHRKVTSRFSMLLTAYDNRYVTDWYLPTGNLRDSKKEAGRADIIIVTKCPEHLSVKEQEKIIGEIKPIKKQKVLFSYLHYKDQLNGLDKELRMADIKTKRVTLVTGIANPKPLLAYLLTKGIVVKQHLNFRDHHFFSATEIANFNAQECILTTEKDYVRLKGKVANLYYISIEHQFLNNGGEVLKEAIKTLLK</sequence>
<dbReference type="EC" id="2.7.1.130" evidence="3 13"/>
<keyword evidence="9 13" id="KW-0418">Kinase</keyword>
<feature type="binding site" evidence="13">
    <location>
        <begin position="47"/>
        <end position="54"/>
    </location>
    <ligand>
        <name>ATP</name>
        <dbReference type="ChEBI" id="CHEBI:30616"/>
    </ligand>
</feature>
<evidence type="ECO:0000256" key="10">
    <source>
        <dbReference type="ARBA" id="ARBA00022840"/>
    </source>
</evidence>
<proteinExistence type="inferred from homology"/>
<dbReference type="Pfam" id="PF02606">
    <property type="entry name" value="LpxK"/>
    <property type="match status" value="1"/>
</dbReference>
<dbReference type="PANTHER" id="PTHR42724">
    <property type="entry name" value="TETRAACYLDISACCHARIDE 4'-KINASE"/>
    <property type="match status" value="1"/>
</dbReference>